<evidence type="ECO:0000259" key="1">
    <source>
        <dbReference type="Pfam" id="PF12728"/>
    </source>
</evidence>
<dbReference type="InterPro" id="IPR010093">
    <property type="entry name" value="SinI_DNA-bd"/>
</dbReference>
<accession>A0A1G2DYJ5</accession>
<proteinExistence type="predicted"/>
<comment type="caution">
    <text evidence="2">The sequence shown here is derived from an EMBL/GenBank/DDBJ whole genome shotgun (WGS) entry which is preliminary data.</text>
</comment>
<dbReference type="Proteomes" id="UP000178893">
    <property type="component" value="Unassembled WGS sequence"/>
</dbReference>
<name>A0A1G2DYJ5_9BACT</name>
<sequence length="210" mass="23610">MKRTERDWLTTGEAAKFLSCSLQTVIRLFDRGKIEGWKLPGSKFRRISKSYLEEFKKRYGVPANESLFLEQNYSLDKGVRILIINKQGEFILKIGESLKQYCQLEMFSEFCSAVFAALKSKHHLILIAFPAKNTDIFSEILSFSEAIHQTNGSEKTKIITVIDGSQPNNFLEAGFDSCVSISGDTVKDTVEIIMAIGVAAKGSFFNKKNS</sequence>
<organism evidence="2 3">
    <name type="scientific">Candidatus Nealsonbacteria bacterium RBG_13_37_56</name>
    <dbReference type="NCBI Taxonomy" id="1801661"/>
    <lineage>
        <taxon>Bacteria</taxon>
        <taxon>Candidatus Nealsoniibacteriota</taxon>
    </lineage>
</organism>
<dbReference type="AlphaFoldDB" id="A0A1G2DYJ5"/>
<protein>
    <recommendedName>
        <fullName evidence="1">Helix-turn-helix domain-containing protein</fullName>
    </recommendedName>
</protein>
<reference evidence="2 3" key="1">
    <citation type="journal article" date="2016" name="Nat. Commun.">
        <title>Thousands of microbial genomes shed light on interconnected biogeochemical processes in an aquifer system.</title>
        <authorList>
            <person name="Anantharaman K."/>
            <person name="Brown C.T."/>
            <person name="Hug L.A."/>
            <person name="Sharon I."/>
            <person name="Castelle C.J."/>
            <person name="Probst A.J."/>
            <person name="Thomas B.C."/>
            <person name="Singh A."/>
            <person name="Wilkins M.J."/>
            <person name="Karaoz U."/>
            <person name="Brodie E.L."/>
            <person name="Williams K.H."/>
            <person name="Hubbard S.S."/>
            <person name="Banfield J.F."/>
        </authorList>
    </citation>
    <scope>NUCLEOTIDE SEQUENCE [LARGE SCALE GENOMIC DNA]</scope>
</reference>
<gene>
    <name evidence="2" type="ORF">A2V72_01705</name>
</gene>
<dbReference type="NCBIfam" id="TIGR01764">
    <property type="entry name" value="excise"/>
    <property type="match status" value="1"/>
</dbReference>
<feature type="domain" description="Helix-turn-helix" evidence="1">
    <location>
        <begin position="8"/>
        <end position="58"/>
    </location>
</feature>
<dbReference type="Pfam" id="PF12728">
    <property type="entry name" value="HTH_17"/>
    <property type="match status" value="1"/>
</dbReference>
<evidence type="ECO:0000313" key="2">
    <source>
        <dbReference type="EMBL" id="OGZ18080.1"/>
    </source>
</evidence>
<dbReference type="GO" id="GO:0003677">
    <property type="term" value="F:DNA binding"/>
    <property type="evidence" value="ECO:0007669"/>
    <property type="project" value="InterPro"/>
</dbReference>
<dbReference type="EMBL" id="MHLW01000017">
    <property type="protein sequence ID" value="OGZ18080.1"/>
    <property type="molecule type" value="Genomic_DNA"/>
</dbReference>
<evidence type="ECO:0000313" key="3">
    <source>
        <dbReference type="Proteomes" id="UP000178893"/>
    </source>
</evidence>
<dbReference type="InterPro" id="IPR041657">
    <property type="entry name" value="HTH_17"/>
</dbReference>